<evidence type="ECO:0000313" key="4">
    <source>
        <dbReference type="EMBL" id="QBZ59127.1"/>
    </source>
</evidence>
<dbReference type="Gene3D" id="1.20.1280.140">
    <property type="match status" value="1"/>
</dbReference>
<evidence type="ECO:0000256" key="2">
    <source>
        <dbReference type="SAM" id="Phobius"/>
    </source>
</evidence>
<feature type="chain" id="PRO_5020703047" description="Cell wall protein" evidence="3">
    <location>
        <begin position="16"/>
        <end position="257"/>
    </location>
</feature>
<keyword evidence="3" id="KW-0732">Signal</keyword>
<feature type="region of interest" description="Disordered" evidence="1">
    <location>
        <begin position="190"/>
        <end position="221"/>
    </location>
</feature>
<dbReference type="InterPro" id="IPR021054">
    <property type="entry name" value="Cell_wall_mannoprotein_1"/>
</dbReference>
<evidence type="ECO:0000256" key="3">
    <source>
        <dbReference type="SAM" id="SignalP"/>
    </source>
</evidence>
<evidence type="ECO:0000313" key="5">
    <source>
        <dbReference type="Proteomes" id="UP000294847"/>
    </source>
</evidence>
<feature type="signal peptide" evidence="3">
    <location>
        <begin position="1"/>
        <end position="15"/>
    </location>
</feature>
<dbReference type="PANTHER" id="PTHR38123:SF6">
    <property type="entry name" value="CELL WALL SERINE-THREONINE-RICH GALACTOMANNOPROTEIN MP1 (AFU_ORTHOLOGUE AFUA_4G03240)"/>
    <property type="match status" value="1"/>
</dbReference>
<gene>
    <name evidence="4" type="ORF">PoMZ_04087</name>
</gene>
<dbReference type="EMBL" id="CP034206">
    <property type="protein sequence ID" value="QBZ59127.1"/>
    <property type="molecule type" value="Genomic_DNA"/>
</dbReference>
<feature type="transmembrane region" description="Helical" evidence="2">
    <location>
        <begin position="228"/>
        <end position="250"/>
    </location>
</feature>
<protein>
    <recommendedName>
        <fullName evidence="6">Cell wall protein</fullName>
    </recommendedName>
</protein>
<reference evidence="4 5" key="1">
    <citation type="journal article" date="2019" name="Mol. Biol. Evol.">
        <title>Blast fungal genomes show frequent chromosomal changes, gene gains and losses, and effector gene turnover.</title>
        <authorList>
            <person name="Gomez Luciano L.B."/>
            <person name="Jason Tsai I."/>
            <person name="Chuma I."/>
            <person name="Tosa Y."/>
            <person name="Chen Y.H."/>
            <person name="Li J.Y."/>
            <person name="Li M.Y."/>
            <person name="Jade Lu M.Y."/>
            <person name="Nakayashiki H."/>
            <person name="Li W.H."/>
        </authorList>
    </citation>
    <scope>NUCLEOTIDE SEQUENCE [LARGE SCALE GENOMIC DNA]</scope>
    <source>
        <strain evidence="4">MZ5-1-6</strain>
    </source>
</reference>
<evidence type="ECO:0008006" key="6">
    <source>
        <dbReference type="Google" id="ProtNLM"/>
    </source>
</evidence>
<keyword evidence="2" id="KW-0472">Membrane</keyword>
<evidence type="ECO:0000256" key="1">
    <source>
        <dbReference type="SAM" id="MobiDB-lite"/>
    </source>
</evidence>
<name>A0A4P7N8T3_PYROR</name>
<keyword evidence="2" id="KW-0812">Transmembrane</keyword>
<dbReference type="Proteomes" id="UP000294847">
    <property type="component" value="Chromosome 3"/>
</dbReference>
<accession>A0A4P7N8T3</accession>
<dbReference type="Pfam" id="PF12296">
    <property type="entry name" value="HsbA"/>
    <property type="match status" value="1"/>
</dbReference>
<sequence>MQLSSLLVFVGAVAALDLPTNVRRDAPTKVERDLATISRVVTDVDSKIKDLTDSIKNFNGDPAALSKASSTLTSTLNQGASDVSAGTSITLNEAITLQAQVSGLQSDSNNLISALTDKKKAFEDASLCGVIYQQSGDLGTNAKSLIDAVVSKVPQDVQSLAQQVASGFSKTLMDTQAQFAPGNCTNKGTAAVPGSGSGSGSGTPAASGSGGVAGGASSSAPTGQPVTAGAATFAAPVGFVMALAAASFLLHCHYIPT</sequence>
<dbReference type="GO" id="GO:0005576">
    <property type="term" value="C:extracellular region"/>
    <property type="evidence" value="ECO:0007669"/>
    <property type="project" value="TreeGrafter"/>
</dbReference>
<proteinExistence type="predicted"/>
<keyword evidence="2" id="KW-1133">Transmembrane helix</keyword>
<dbReference type="AlphaFoldDB" id="A0A4P7N8T3"/>
<dbReference type="PANTHER" id="PTHR38123">
    <property type="entry name" value="CELL WALL SERINE-THREONINE-RICH GALACTOMANNOPROTEIN MP1 (AFU_ORTHOLOGUE AFUA_4G03240)"/>
    <property type="match status" value="1"/>
</dbReference>
<organism evidence="4 5">
    <name type="scientific">Pyricularia oryzae</name>
    <name type="common">Rice blast fungus</name>
    <name type="synonym">Magnaporthe oryzae</name>
    <dbReference type="NCBI Taxonomy" id="318829"/>
    <lineage>
        <taxon>Eukaryota</taxon>
        <taxon>Fungi</taxon>
        <taxon>Dikarya</taxon>
        <taxon>Ascomycota</taxon>
        <taxon>Pezizomycotina</taxon>
        <taxon>Sordariomycetes</taxon>
        <taxon>Sordariomycetidae</taxon>
        <taxon>Magnaporthales</taxon>
        <taxon>Pyriculariaceae</taxon>
        <taxon>Pyricularia</taxon>
    </lineage>
</organism>